<sequence length="490" mass="52413">MGRFTVRPAREIMTLLDFIKPESDAPRSLWSTKISNSQLAERVKALGTGLSLAGLTRESNVLILLNDGIEFLITELALASHSVPSLTLSSPSLLAPVLESHPPTAIIVEGGFLHHVLELIYDLNEFSHHFVVVVGETNEKVLAQASTRIRLERWTDIEARGNAASPINSPAPGPDDVLTVSFYQDANSQVQAVRLTHQNITAGVTAIRALLPASAPFSALDTIISAHSLSTAFGRTIAYTALYEGTSFATLESSKLFKSTTVEPSPAIVDVKSTRQLGLPPATLLFLKPTHLEAVVNAIVSNAKKSFIFPLAWRHKFAGILEGYITKESLWDRLVFDDARSTVFGEGAPSIRGVIISDGSVPASLLTPARIALSVPLVIAHTHPLVSAPILASHPQDVQTFAITSEKEPAHVGPPTINIEVKLVGVDDGAVEKGEEPAGVLHVRGPIVGNVVTLAEGVESEEAPKTEESWVSTGNHARVQTNGAFKAWTV</sequence>
<feature type="domain" description="AMP-dependent synthetase/ligase" evidence="1">
    <location>
        <begin position="32"/>
        <end position="448"/>
    </location>
</feature>
<dbReference type="Gene3D" id="3.40.50.12780">
    <property type="entry name" value="N-terminal domain of ligase-like"/>
    <property type="match status" value="1"/>
</dbReference>
<dbReference type="InterPro" id="IPR000873">
    <property type="entry name" value="AMP-dep_synth/lig_dom"/>
</dbReference>
<proteinExistence type="predicted"/>
<name>A0AAD4M625_9AGAM</name>
<dbReference type="EMBL" id="WTXG01000009">
    <property type="protein sequence ID" value="KAI0303466.1"/>
    <property type="molecule type" value="Genomic_DNA"/>
</dbReference>
<dbReference type="GO" id="GO:0016020">
    <property type="term" value="C:membrane"/>
    <property type="evidence" value="ECO:0007669"/>
    <property type="project" value="TreeGrafter"/>
</dbReference>
<dbReference type="SUPFAM" id="SSF56801">
    <property type="entry name" value="Acetyl-CoA synthetase-like"/>
    <property type="match status" value="1"/>
</dbReference>
<dbReference type="GO" id="GO:0004467">
    <property type="term" value="F:long-chain fatty acid-CoA ligase activity"/>
    <property type="evidence" value="ECO:0007669"/>
    <property type="project" value="TreeGrafter"/>
</dbReference>
<accession>A0AAD4M625</accession>
<evidence type="ECO:0000313" key="3">
    <source>
        <dbReference type="Proteomes" id="UP001203297"/>
    </source>
</evidence>
<dbReference type="AlphaFoldDB" id="A0AAD4M625"/>
<dbReference type="PANTHER" id="PTHR43272">
    <property type="entry name" value="LONG-CHAIN-FATTY-ACID--COA LIGASE"/>
    <property type="match status" value="1"/>
</dbReference>
<organism evidence="2 3">
    <name type="scientific">Multifurca ochricompacta</name>
    <dbReference type="NCBI Taxonomy" id="376703"/>
    <lineage>
        <taxon>Eukaryota</taxon>
        <taxon>Fungi</taxon>
        <taxon>Dikarya</taxon>
        <taxon>Basidiomycota</taxon>
        <taxon>Agaricomycotina</taxon>
        <taxon>Agaricomycetes</taxon>
        <taxon>Russulales</taxon>
        <taxon>Russulaceae</taxon>
        <taxon>Multifurca</taxon>
    </lineage>
</organism>
<dbReference type="PANTHER" id="PTHR43272:SF11">
    <property type="entry name" value="AMP-DEPENDENT SYNTHETASE_LIGASE DOMAIN-CONTAINING PROTEIN"/>
    <property type="match status" value="1"/>
</dbReference>
<comment type="caution">
    <text evidence="2">The sequence shown here is derived from an EMBL/GenBank/DDBJ whole genome shotgun (WGS) entry which is preliminary data.</text>
</comment>
<gene>
    <name evidence="2" type="ORF">B0F90DRAFT_1375610</name>
</gene>
<dbReference type="GO" id="GO:0005783">
    <property type="term" value="C:endoplasmic reticulum"/>
    <property type="evidence" value="ECO:0007669"/>
    <property type="project" value="TreeGrafter"/>
</dbReference>
<reference evidence="2" key="1">
    <citation type="journal article" date="2022" name="New Phytol.">
        <title>Evolutionary transition to the ectomycorrhizal habit in the genomes of a hyperdiverse lineage of mushroom-forming fungi.</title>
        <authorList>
            <person name="Looney B."/>
            <person name="Miyauchi S."/>
            <person name="Morin E."/>
            <person name="Drula E."/>
            <person name="Courty P.E."/>
            <person name="Kohler A."/>
            <person name="Kuo A."/>
            <person name="LaButti K."/>
            <person name="Pangilinan J."/>
            <person name="Lipzen A."/>
            <person name="Riley R."/>
            <person name="Andreopoulos W."/>
            <person name="He G."/>
            <person name="Johnson J."/>
            <person name="Nolan M."/>
            <person name="Tritt A."/>
            <person name="Barry K.W."/>
            <person name="Grigoriev I.V."/>
            <person name="Nagy L.G."/>
            <person name="Hibbett D."/>
            <person name="Henrissat B."/>
            <person name="Matheny P.B."/>
            <person name="Labbe J."/>
            <person name="Martin F.M."/>
        </authorList>
    </citation>
    <scope>NUCLEOTIDE SEQUENCE</scope>
    <source>
        <strain evidence="2">BPL690</strain>
    </source>
</reference>
<keyword evidence="3" id="KW-1185">Reference proteome</keyword>
<evidence type="ECO:0000313" key="2">
    <source>
        <dbReference type="EMBL" id="KAI0303466.1"/>
    </source>
</evidence>
<evidence type="ECO:0000259" key="1">
    <source>
        <dbReference type="Pfam" id="PF00501"/>
    </source>
</evidence>
<dbReference type="Proteomes" id="UP001203297">
    <property type="component" value="Unassembled WGS sequence"/>
</dbReference>
<protein>
    <submittedName>
        <fullName evidence="2">Acetyl-CoA synthetase-like protein</fullName>
    </submittedName>
</protein>
<dbReference type="InterPro" id="IPR042099">
    <property type="entry name" value="ANL_N_sf"/>
</dbReference>
<dbReference type="Pfam" id="PF00501">
    <property type="entry name" value="AMP-binding"/>
    <property type="match status" value="1"/>
</dbReference>